<name>A0ABN7RMU3_OIKDI</name>
<organism evidence="4 5">
    <name type="scientific">Oikopleura dioica</name>
    <name type="common">Tunicate</name>
    <dbReference type="NCBI Taxonomy" id="34765"/>
    <lineage>
        <taxon>Eukaryota</taxon>
        <taxon>Metazoa</taxon>
        <taxon>Chordata</taxon>
        <taxon>Tunicata</taxon>
        <taxon>Appendicularia</taxon>
        <taxon>Copelata</taxon>
        <taxon>Oikopleuridae</taxon>
        <taxon>Oikopleura</taxon>
    </lineage>
</organism>
<protein>
    <submittedName>
        <fullName evidence="4">Oidioi.mRNA.OKI2018_I69.PAR.g8767.t1.cds</fullName>
    </submittedName>
</protein>
<accession>A0ABN7RMU3</accession>
<feature type="compositionally biased region" description="Basic residues" evidence="3">
    <location>
        <begin position="1"/>
        <end position="10"/>
    </location>
</feature>
<evidence type="ECO:0000256" key="1">
    <source>
        <dbReference type="ARBA" id="ARBA00006190"/>
    </source>
</evidence>
<dbReference type="EMBL" id="OU015568">
    <property type="protein sequence ID" value="CAG5077604.1"/>
    <property type="molecule type" value="Genomic_DNA"/>
</dbReference>
<dbReference type="Gene3D" id="6.10.140.1230">
    <property type="match status" value="1"/>
</dbReference>
<comment type="similarity">
    <text evidence="1">Belongs to the SNF7 family.</text>
</comment>
<dbReference type="Proteomes" id="UP001158576">
    <property type="component" value="Chromosome PAR"/>
</dbReference>
<evidence type="ECO:0000256" key="2">
    <source>
        <dbReference type="SAM" id="Coils"/>
    </source>
</evidence>
<dbReference type="InterPro" id="IPR005024">
    <property type="entry name" value="Snf7_fam"/>
</dbReference>
<evidence type="ECO:0000313" key="5">
    <source>
        <dbReference type="Proteomes" id="UP001158576"/>
    </source>
</evidence>
<sequence length="210" mass="23407">MPLFGKKKSIKDKERDQKSEFRKAKREIERTRQSLNNDEKKALAEAKKAAKLGHKDVAKIHAKEVVRIRKQRTRSYTAGAQMSSLQNQMKVMEANNRMAKAMGASAKSMGQMNKGMKGMQKEMEKFKEQALIMENTDDLLNDAIDSALGDGPDSDQEVNDVLGKIFGELDLEVGGNMPVLPGHNPALSTASTQPPNLDDSDEENPYDSRR</sequence>
<dbReference type="Pfam" id="PF03357">
    <property type="entry name" value="Snf7"/>
    <property type="match status" value="1"/>
</dbReference>
<evidence type="ECO:0000256" key="3">
    <source>
        <dbReference type="SAM" id="MobiDB-lite"/>
    </source>
</evidence>
<dbReference type="PANTHER" id="PTHR10476">
    <property type="entry name" value="CHARGED MULTIVESICULAR BODY PROTEIN"/>
    <property type="match status" value="1"/>
</dbReference>
<keyword evidence="2" id="KW-0175">Coiled coil</keyword>
<feature type="coiled-coil region" evidence="2">
    <location>
        <begin position="82"/>
        <end position="136"/>
    </location>
</feature>
<feature type="compositionally biased region" description="Basic and acidic residues" evidence="3">
    <location>
        <begin position="11"/>
        <end position="53"/>
    </location>
</feature>
<keyword evidence="5" id="KW-1185">Reference proteome</keyword>
<proteinExistence type="inferred from homology"/>
<feature type="compositionally biased region" description="Acidic residues" evidence="3">
    <location>
        <begin position="198"/>
        <end position="210"/>
    </location>
</feature>
<reference evidence="4 5" key="1">
    <citation type="submission" date="2021-04" db="EMBL/GenBank/DDBJ databases">
        <authorList>
            <person name="Bliznina A."/>
        </authorList>
    </citation>
    <scope>NUCLEOTIDE SEQUENCE [LARGE SCALE GENOMIC DNA]</scope>
</reference>
<evidence type="ECO:0000313" key="4">
    <source>
        <dbReference type="EMBL" id="CAG5077604.1"/>
    </source>
</evidence>
<feature type="region of interest" description="Disordered" evidence="3">
    <location>
        <begin position="175"/>
        <end position="210"/>
    </location>
</feature>
<feature type="region of interest" description="Disordered" evidence="3">
    <location>
        <begin position="1"/>
        <end position="53"/>
    </location>
</feature>
<gene>
    <name evidence="4" type="ORF">OKIOD_LOCUS325</name>
</gene>
<feature type="compositionally biased region" description="Polar residues" evidence="3">
    <location>
        <begin position="186"/>
        <end position="195"/>
    </location>
</feature>